<dbReference type="EMBL" id="NHYE01001275">
    <property type="protein sequence ID" value="PPQ97249.1"/>
    <property type="molecule type" value="Genomic_DNA"/>
</dbReference>
<dbReference type="InParanoid" id="A0A409Y2L7"/>
<evidence type="ECO:0000313" key="3">
    <source>
        <dbReference type="Proteomes" id="UP000284706"/>
    </source>
</evidence>
<keyword evidence="3" id="KW-1185">Reference proteome</keyword>
<feature type="region of interest" description="Disordered" evidence="1">
    <location>
        <begin position="23"/>
        <end position="90"/>
    </location>
</feature>
<sequence>MAAQQIGQNLGGEYVIKMVRQNGESKDAMEMQSKGHQSDRRREVTTYACGSNNDSRGLDEDARNVAEAEADADPFMTGSGEADVAGAAGKTRNRVTNTFALTKSRQQSPTRVFAPSHGSRSRYFSPGLESPSPPAQEREYRTRKTCAGGREMGREGALIGSRYEDGGPAERDDEKCGRKLTRGERAGRDGRGRAVGLGKPLFTRVGREIDNRLEVPRFRLTFTCKAEGMEDFGKRDHPRRPIWQGARSG</sequence>
<feature type="compositionally biased region" description="Basic and acidic residues" evidence="1">
    <location>
        <begin position="56"/>
        <end position="66"/>
    </location>
</feature>
<reference evidence="2 3" key="1">
    <citation type="journal article" date="2018" name="Evol. Lett.">
        <title>Horizontal gene cluster transfer increased hallucinogenic mushroom diversity.</title>
        <authorList>
            <person name="Reynolds H.T."/>
            <person name="Vijayakumar V."/>
            <person name="Gluck-Thaler E."/>
            <person name="Korotkin H.B."/>
            <person name="Matheny P.B."/>
            <person name="Slot J.C."/>
        </authorList>
    </citation>
    <scope>NUCLEOTIDE SEQUENCE [LARGE SCALE GENOMIC DNA]</scope>
    <source>
        <strain evidence="2 3">SRW20</strain>
    </source>
</reference>
<organism evidence="2 3">
    <name type="scientific">Gymnopilus dilepis</name>
    <dbReference type="NCBI Taxonomy" id="231916"/>
    <lineage>
        <taxon>Eukaryota</taxon>
        <taxon>Fungi</taxon>
        <taxon>Dikarya</taxon>
        <taxon>Basidiomycota</taxon>
        <taxon>Agaricomycotina</taxon>
        <taxon>Agaricomycetes</taxon>
        <taxon>Agaricomycetidae</taxon>
        <taxon>Agaricales</taxon>
        <taxon>Agaricineae</taxon>
        <taxon>Hymenogastraceae</taxon>
        <taxon>Gymnopilus</taxon>
    </lineage>
</organism>
<feature type="region of interest" description="Disordered" evidence="1">
    <location>
        <begin position="103"/>
        <end position="193"/>
    </location>
</feature>
<gene>
    <name evidence="2" type="ORF">CVT26_000742</name>
</gene>
<evidence type="ECO:0000313" key="2">
    <source>
        <dbReference type="EMBL" id="PPQ97249.1"/>
    </source>
</evidence>
<feature type="compositionally biased region" description="Basic and acidic residues" evidence="1">
    <location>
        <begin position="162"/>
        <end position="192"/>
    </location>
</feature>
<dbReference type="Proteomes" id="UP000284706">
    <property type="component" value="Unassembled WGS sequence"/>
</dbReference>
<dbReference type="AlphaFoldDB" id="A0A409Y2L7"/>
<proteinExistence type="predicted"/>
<evidence type="ECO:0000256" key="1">
    <source>
        <dbReference type="SAM" id="MobiDB-lite"/>
    </source>
</evidence>
<comment type="caution">
    <text evidence="2">The sequence shown here is derived from an EMBL/GenBank/DDBJ whole genome shotgun (WGS) entry which is preliminary data.</text>
</comment>
<protein>
    <submittedName>
        <fullName evidence="2">Uncharacterized protein</fullName>
    </submittedName>
</protein>
<name>A0A409Y2L7_9AGAR</name>
<accession>A0A409Y2L7</accession>